<evidence type="ECO:0000259" key="1">
    <source>
        <dbReference type="Pfam" id="PF13349"/>
    </source>
</evidence>
<dbReference type="EMBL" id="FNFB01000011">
    <property type="protein sequence ID" value="SDK76077.1"/>
    <property type="molecule type" value="Genomic_DNA"/>
</dbReference>
<feature type="domain" description="DUF4097" evidence="1">
    <location>
        <begin position="14"/>
        <end position="296"/>
    </location>
</feature>
<evidence type="ECO:0000313" key="2">
    <source>
        <dbReference type="EMBL" id="SDK76077.1"/>
    </source>
</evidence>
<evidence type="ECO:0000313" key="3">
    <source>
        <dbReference type="Proteomes" id="UP000198683"/>
    </source>
</evidence>
<name>A0A1G9EIT4_9ACTN</name>
<dbReference type="OrthoDB" id="3252095at2"/>
<dbReference type="Pfam" id="PF13349">
    <property type="entry name" value="DUF4097"/>
    <property type="match status" value="1"/>
</dbReference>
<dbReference type="AlphaFoldDB" id="A0A1G9EIT4"/>
<gene>
    <name evidence="2" type="ORF">SAMN05421874_1113</name>
</gene>
<dbReference type="RefSeq" id="WP_090766761.1">
    <property type="nucleotide sequence ID" value="NZ_FNFB01000011.1"/>
</dbReference>
<reference evidence="2 3" key="1">
    <citation type="submission" date="2016-10" db="EMBL/GenBank/DDBJ databases">
        <authorList>
            <person name="de Groot N.N."/>
        </authorList>
    </citation>
    <scope>NUCLEOTIDE SEQUENCE [LARGE SCALE GENOMIC DNA]</scope>
    <source>
        <strain evidence="2 3">CGMCC 4.5681</strain>
    </source>
</reference>
<keyword evidence="3" id="KW-1185">Reference proteome</keyword>
<dbReference type="InterPro" id="IPR025164">
    <property type="entry name" value="Toastrack_DUF4097"/>
</dbReference>
<sequence length="299" mass="30421">MPAFDTPGPIVALIDVPAADVRVDAGERADTVVEIVPRDEHDEADVQLARQIRVDCADGRLLVKGSAGAAARPGGLSLDQLIGSPASWVRSLLGSGGRVKVIVSLPAGSRVEGGSAASLRCRGRLGDVRFTTSDGDIRVEEAGRLRVKSSNGDISVGHATGHSDLTTTHGSITVGELDGTAAVKTAHGEVTLGRVSGELRISSAHGDVRVDHALAGVVAKTAYGSLSVGEIVSGTFVMETAGGGLELGIHDGTTAWLDVSSQYGTVDVSLDAADGAAPGALTAEVRAHTAYGDIAIHRS</sequence>
<accession>A0A1G9EIT4</accession>
<dbReference type="STRING" id="683260.SAMN05421874_1113"/>
<organism evidence="2 3">
    <name type="scientific">Nonomuraea maritima</name>
    <dbReference type="NCBI Taxonomy" id="683260"/>
    <lineage>
        <taxon>Bacteria</taxon>
        <taxon>Bacillati</taxon>
        <taxon>Actinomycetota</taxon>
        <taxon>Actinomycetes</taxon>
        <taxon>Streptosporangiales</taxon>
        <taxon>Streptosporangiaceae</taxon>
        <taxon>Nonomuraea</taxon>
    </lineage>
</organism>
<dbReference type="Proteomes" id="UP000198683">
    <property type="component" value="Unassembled WGS sequence"/>
</dbReference>
<protein>
    <submittedName>
        <fullName evidence="2">Putative adhesin</fullName>
    </submittedName>
</protein>
<proteinExistence type="predicted"/>